<dbReference type="CDD" id="cd01561">
    <property type="entry name" value="CBS_like"/>
    <property type="match status" value="1"/>
</dbReference>
<dbReference type="SUPFAM" id="SSF53686">
    <property type="entry name" value="Tryptophan synthase beta subunit-like PLP-dependent enzymes"/>
    <property type="match status" value="1"/>
</dbReference>
<gene>
    <name evidence="2" type="ORF">BINO364_LOCUS14657</name>
</gene>
<dbReference type="InterPro" id="IPR036052">
    <property type="entry name" value="TrpB-like_PALP_sf"/>
</dbReference>
<organism evidence="2 3">
    <name type="scientific">Brenthis ino</name>
    <name type="common">lesser marbled fritillary</name>
    <dbReference type="NCBI Taxonomy" id="405034"/>
    <lineage>
        <taxon>Eukaryota</taxon>
        <taxon>Metazoa</taxon>
        <taxon>Ecdysozoa</taxon>
        <taxon>Arthropoda</taxon>
        <taxon>Hexapoda</taxon>
        <taxon>Insecta</taxon>
        <taxon>Pterygota</taxon>
        <taxon>Neoptera</taxon>
        <taxon>Endopterygota</taxon>
        <taxon>Lepidoptera</taxon>
        <taxon>Glossata</taxon>
        <taxon>Ditrysia</taxon>
        <taxon>Papilionoidea</taxon>
        <taxon>Nymphalidae</taxon>
        <taxon>Heliconiinae</taxon>
        <taxon>Argynnini</taxon>
        <taxon>Brenthis</taxon>
    </lineage>
</organism>
<reference evidence="2" key="1">
    <citation type="submission" date="2021-12" db="EMBL/GenBank/DDBJ databases">
        <authorList>
            <person name="Martin H S."/>
        </authorList>
    </citation>
    <scope>NUCLEOTIDE SEQUENCE</scope>
</reference>
<feature type="non-terminal residue" evidence="2">
    <location>
        <position position="327"/>
    </location>
</feature>
<accession>A0A8J9UZY3</accession>
<evidence type="ECO:0000313" key="3">
    <source>
        <dbReference type="Proteomes" id="UP000838878"/>
    </source>
</evidence>
<proteinExistence type="predicted"/>
<dbReference type="Gene3D" id="3.40.50.1100">
    <property type="match status" value="2"/>
</dbReference>
<dbReference type="OrthoDB" id="10259545at2759"/>
<protein>
    <recommendedName>
        <fullName evidence="1">Tryptophan synthase beta chain-like PALP domain-containing protein</fullName>
    </recommendedName>
</protein>
<dbReference type="AlphaFoldDB" id="A0A8J9UZY3"/>
<dbReference type="GO" id="GO:0019344">
    <property type="term" value="P:cysteine biosynthetic process"/>
    <property type="evidence" value="ECO:0007669"/>
    <property type="project" value="UniProtKB-ARBA"/>
</dbReference>
<dbReference type="InterPro" id="IPR050214">
    <property type="entry name" value="Cys_Synth/Cystath_Beta-Synth"/>
</dbReference>
<keyword evidence="3" id="KW-1185">Reference proteome</keyword>
<dbReference type="EMBL" id="OV170228">
    <property type="protein sequence ID" value="CAH0729591.1"/>
    <property type="molecule type" value="Genomic_DNA"/>
</dbReference>
<feature type="domain" description="Tryptophan synthase beta chain-like PALP" evidence="1">
    <location>
        <begin position="19"/>
        <end position="314"/>
    </location>
</feature>
<evidence type="ECO:0000259" key="1">
    <source>
        <dbReference type="Pfam" id="PF00291"/>
    </source>
</evidence>
<dbReference type="Pfam" id="PF00291">
    <property type="entry name" value="PALP"/>
    <property type="match status" value="1"/>
</dbReference>
<dbReference type="PANTHER" id="PTHR10314">
    <property type="entry name" value="CYSTATHIONINE BETA-SYNTHASE"/>
    <property type="match status" value="1"/>
</dbReference>
<dbReference type="Proteomes" id="UP000838878">
    <property type="component" value="Chromosome 8"/>
</dbReference>
<name>A0A8J9UZY3_9NEOP</name>
<sequence>MANVNDTGKKNGILDSALDLIGNTPIVALDRLWPGPGRILAKCEFMNPGGSIKCPSSLHMIQKARESGELKPGAPVVEVTSGNQGCGLAVVCAVLGHPLTLTMSSGNSAQRASMMEGLGAKCIKVPQVEGTYGNVTVADVKEAEKEALKLVEKTGAFYVNQFYNQLNADSHYHITGPEIWRQTGQHVDAFIATVGTAGTFAGTSRFLKEKNPNIKCFVAEPSGSEAIKGCPITKPLHLLQGSGYGCVPNLFKFDTLDGTLSITDEEALKYKKLIGEKEGLYVGYTSGANIAAAVKLLESGKLPKDAWVVTLLCDSGLKYNPEPEIQA</sequence>
<evidence type="ECO:0000313" key="2">
    <source>
        <dbReference type="EMBL" id="CAH0729591.1"/>
    </source>
</evidence>
<dbReference type="InterPro" id="IPR001926">
    <property type="entry name" value="TrpB-like_PALP"/>
</dbReference>